<dbReference type="InterPro" id="IPR016187">
    <property type="entry name" value="CTDL_fold"/>
</dbReference>
<dbReference type="Gene3D" id="2.10.10.10">
    <property type="entry name" value="Fibronectin, type II, collagen-binding"/>
    <property type="match status" value="1"/>
</dbReference>
<protein>
    <recommendedName>
        <fullName evidence="15">Secretory phospholipase A2 receptor</fullName>
    </recommendedName>
    <alternativeName>
        <fullName evidence="17">180 kDa secretory phospholipase A2 receptor</fullName>
    </alternativeName>
    <alternativeName>
        <fullName evidence="16">M-type receptor</fullName>
    </alternativeName>
</protein>
<evidence type="ECO:0000259" key="21">
    <source>
        <dbReference type="PROSITE" id="PS50041"/>
    </source>
</evidence>
<evidence type="ECO:0000256" key="18">
    <source>
        <dbReference type="ARBA" id="ARBA00046689"/>
    </source>
</evidence>
<dbReference type="GO" id="GO:0005576">
    <property type="term" value="C:extracellular region"/>
    <property type="evidence" value="ECO:0007669"/>
    <property type="project" value="UniProtKB-SubCell"/>
</dbReference>
<dbReference type="Ensembl" id="ENSCUST00005030176.1">
    <property type="protein sequence ID" value="ENSCUSP00005029179.1"/>
    <property type="gene ID" value="ENSCUSG00005017698.1"/>
</dbReference>
<dbReference type="FunFam" id="3.10.100.10:FF:000034">
    <property type="entry name" value="secretory phospholipase A2 receptor"/>
    <property type="match status" value="1"/>
</dbReference>
<dbReference type="PROSITE" id="PS50231">
    <property type="entry name" value="RICIN_B_LECTIN"/>
    <property type="match status" value="1"/>
</dbReference>
<dbReference type="FunFam" id="3.10.100.10:FF:000168">
    <property type="entry name" value="Phospholipase A2 receptor 1"/>
    <property type="match status" value="1"/>
</dbReference>
<evidence type="ECO:0000256" key="6">
    <source>
        <dbReference type="ARBA" id="ARBA00022692"/>
    </source>
</evidence>
<evidence type="ECO:0000256" key="1">
    <source>
        <dbReference type="ARBA" id="ARBA00004251"/>
    </source>
</evidence>
<dbReference type="InterPro" id="IPR036943">
    <property type="entry name" value="FN_type2_sf"/>
</dbReference>
<name>A0A8C3VCL9_CATUS</name>
<feature type="domain" description="C-type lectin" evidence="21">
    <location>
        <begin position="794"/>
        <end position="913"/>
    </location>
</feature>
<evidence type="ECO:0000256" key="15">
    <source>
        <dbReference type="ARBA" id="ARBA00044135"/>
    </source>
</evidence>
<dbReference type="GO" id="GO:0005886">
    <property type="term" value="C:plasma membrane"/>
    <property type="evidence" value="ECO:0007669"/>
    <property type="project" value="UniProtKB-SubCell"/>
</dbReference>
<keyword evidence="7" id="KW-0732">Signal</keyword>
<feature type="transmembrane region" description="Helical" evidence="20">
    <location>
        <begin position="1323"/>
        <end position="1348"/>
    </location>
</feature>
<feature type="domain" description="C-type lectin" evidence="21">
    <location>
        <begin position="652"/>
        <end position="772"/>
    </location>
</feature>
<comment type="subcellular location">
    <subcellularLocation>
        <location evidence="1">Cell membrane</location>
        <topology evidence="1">Single-pass type I membrane protein</topology>
    </subcellularLocation>
    <subcellularLocation>
        <location evidence="2">Secreted</location>
    </subcellularLocation>
</comment>
<dbReference type="InterPro" id="IPR000562">
    <property type="entry name" value="FN_type2_dom"/>
</dbReference>
<dbReference type="SUPFAM" id="SSF56436">
    <property type="entry name" value="C-type lectin-like"/>
    <property type="match status" value="8"/>
</dbReference>
<dbReference type="PANTHER" id="PTHR22803">
    <property type="entry name" value="MANNOSE, PHOSPHOLIPASE, LECTIN RECEPTOR RELATED"/>
    <property type="match status" value="1"/>
</dbReference>
<evidence type="ECO:0000313" key="24">
    <source>
        <dbReference type="Proteomes" id="UP000694563"/>
    </source>
</evidence>
<dbReference type="Gene3D" id="3.10.100.10">
    <property type="entry name" value="Mannose-Binding Protein A, subunit A"/>
    <property type="match status" value="8"/>
</dbReference>
<keyword evidence="4" id="KW-0964">Secreted</keyword>
<keyword evidence="9" id="KW-0677">Repeat</keyword>
<dbReference type="SUPFAM" id="SSF57440">
    <property type="entry name" value="Kringle-like"/>
    <property type="match status" value="1"/>
</dbReference>
<feature type="domain" description="C-type lectin" evidence="21">
    <location>
        <begin position="247"/>
        <end position="361"/>
    </location>
</feature>
<dbReference type="InterPro" id="IPR000772">
    <property type="entry name" value="Ricin_B_lectin"/>
</dbReference>
<evidence type="ECO:0000256" key="19">
    <source>
        <dbReference type="PROSITE-ProRule" id="PRU00479"/>
    </source>
</evidence>
<dbReference type="InterPro" id="IPR035992">
    <property type="entry name" value="Ricin_B-like_lectins"/>
</dbReference>
<dbReference type="SMART" id="SM00059">
    <property type="entry name" value="FN2"/>
    <property type="match status" value="1"/>
</dbReference>
<dbReference type="InterPro" id="IPR050111">
    <property type="entry name" value="C-type_lectin/snaclec_domain"/>
</dbReference>
<dbReference type="Proteomes" id="UP000694563">
    <property type="component" value="Chromosome 7"/>
</dbReference>
<keyword evidence="12" id="KW-1015">Disulfide bond</keyword>
<evidence type="ECO:0000256" key="16">
    <source>
        <dbReference type="ARBA" id="ARBA00044268"/>
    </source>
</evidence>
<keyword evidence="6 20" id="KW-0812">Transmembrane</keyword>
<dbReference type="SMART" id="SM00458">
    <property type="entry name" value="RICIN"/>
    <property type="match status" value="1"/>
</dbReference>
<dbReference type="InterPro" id="IPR018378">
    <property type="entry name" value="C-type_lectin_CS"/>
</dbReference>
<dbReference type="GO" id="GO:0043274">
    <property type="term" value="F:phospholipase binding"/>
    <property type="evidence" value="ECO:0007669"/>
    <property type="project" value="UniProtKB-ARBA"/>
</dbReference>
<dbReference type="SUPFAM" id="SSF50370">
    <property type="entry name" value="Ricin B-like lectins"/>
    <property type="match status" value="1"/>
</dbReference>
<evidence type="ECO:0000256" key="17">
    <source>
        <dbReference type="ARBA" id="ARBA00044310"/>
    </source>
</evidence>
<keyword evidence="10 20" id="KW-1133">Transmembrane helix</keyword>
<dbReference type="CDD" id="cd00037">
    <property type="entry name" value="CLECT"/>
    <property type="match status" value="8"/>
</dbReference>
<sequence>MFLGISCFCLGLFLAIQLEKYFLVLFFKFRPTKSFLGFLPPADKGIFIIQSENSSLCMKVDRAGLVLEDCGQLSEEMLWKWVSNHRLFNIGSSTCLGLDISKPEQPLVMLECDATQYSLWWNCDGRELVGVSGYKLAVESSKYIVAKKKSSCQWKQYMSDDEGLCEHPFQETYTLLGNSFGFPCVFPFKYNNKWYYECTRDGKESEWCATTTHYERDEKWGFCPKADPVSVSGCDIFWKKSPNTQICYQFNLASVLSWREARTACQLQGGDLLSVTNPEEQNYIRQLNSTDMMLWMGLNRLDEDAGWQWSDGAPLMFVNWRASTCCSSFVCYKNHCAVINPRLKYGWNSYLCDSGLPFVCKKYLNRTDHDRLDTWKYYATRCGAGWYPHNRNCYRLHKEEKSWDDASLSCQRENSRLISISSVADEELLLNLLESENVTETWIGLYSNSTPVVFEWSDSTPVKFSNWHRQEPNTFQRTGQLCVSAQGPVSFLGWERHGGYCYKIDSTPRSFEHASSGYFCPSALVSVTNRFEQAFINSMIHSMAESERTYIWIGLQDLNNTGEYFWLSTAGKNHSVSYTNWNKYQPRHSGGCVAVRGQHPVGYWEVKSCKNFKAMSLCKQKINSYEEPELTFEKYSSSCYFGWESEPNLLNCYKIFHNEKVLMRRTWGEAEALCQDFGAHLASFSHIYEETFLNNLLYTIFDRTEERQFWIGFNKRNALSGGTWQWSDRTPVVSSFLEDKYVEDDSRNCGVFRVNRTVFPAHCNEKREWICKIPKGVKPMNPVWYTAELPWSYYQGAEYLFHVSPAEWETCKFVCGWLRGGMAIINSSGEQTFIQNKIRKLSNSDVHWWIGLHAENLSDEFRWRDESRVTYQNWDEGRERDLQKPGKRCGFISSQTGLWGDENCTVSLPCICKRKIPKKIEKEIPKDPNQQGACPKGWLHFGFKCFLIQIPKDPEHRRDWYSAQEFCSNCDGSLAILQDELEQAFITMNLYGQKTSVWIGFQSEDYEKQLNENPQMYSNWSPHFNIQDQLPLCTLVSNNPNFYFTGKWYLENCEKKYGFVCQKTQDVSRHVINASDMYPVPDSLEYGNRKYKLISGNFTWSSALQACTASGAELVSITDQYHQAFLTVIVSRLGFSHWIGLFSADNGLNFEWSDGSRSLFTFWEDDESQAFGSCVYIDTSGHWKSANCEQFLQGAVCHVPPKKKLNAYKGLCSEKTVPWIKFKNSCYSFSTVLQGMSFDTAYEVCKNQGSNLLTIQDEDENAFILEELHSFGYSVQMVWLNILLVTDKSGLGFGYFPKTISNNHFSKHFCLLRFSSLICASSYSGLVALAVLVTLVMLAAVSLFLWCLHKENNQLFHRILWVRNAYLPQINADGPGLEDSILISDFEKNENN</sequence>
<reference evidence="23" key="3">
    <citation type="submission" date="2025-09" db="UniProtKB">
        <authorList>
            <consortium name="Ensembl"/>
        </authorList>
    </citation>
    <scope>IDENTIFICATION</scope>
</reference>
<evidence type="ECO:0000259" key="22">
    <source>
        <dbReference type="PROSITE" id="PS51092"/>
    </source>
</evidence>
<evidence type="ECO:0000256" key="14">
    <source>
        <dbReference type="ARBA" id="ARBA00023180"/>
    </source>
</evidence>
<evidence type="ECO:0000256" key="9">
    <source>
        <dbReference type="ARBA" id="ARBA00022737"/>
    </source>
</evidence>
<evidence type="ECO:0000256" key="3">
    <source>
        <dbReference type="ARBA" id="ARBA00022475"/>
    </source>
</evidence>
<keyword evidence="11 20" id="KW-0472">Membrane</keyword>
<dbReference type="GO" id="GO:0031012">
    <property type="term" value="C:extracellular matrix"/>
    <property type="evidence" value="ECO:0007669"/>
    <property type="project" value="UniProtKB-ARBA"/>
</dbReference>
<keyword evidence="14" id="KW-0325">Glycoprotein</keyword>
<keyword evidence="13" id="KW-0675">Receptor</keyword>
<dbReference type="Gene3D" id="2.80.10.50">
    <property type="match status" value="1"/>
</dbReference>
<accession>A0A8C3VCL9</accession>
<feature type="domain" description="C-type lectin" evidence="21">
    <location>
        <begin position="1086"/>
        <end position="1190"/>
    </location>
</feature>
<dbReference type="FunFam" id="2.10.10.10:FF:000001">
    <property type="entry name" value="Fibronectin 1a isoform 1"/>
    <property type="match status" value="1"/>
</dbReference>
<dbReference type="InterPro" id="IPR013806">
    <property type="entry name" value="Kringle-like"/>
</dbReference>
<dbReference type="PRINTS" id="PR00013">
    <property type="entry name" value="FNTYPEII"/>
</dbReference>
<proteinExistence type="predicted"/>
<dbReference type="PROSITE" id="PS51092">
    <property type="entry name" value="FN2_2"/>
    <property type="match status" value="1"/>
</dbReference>
<feature type="domain" description="Fibronectin type-II" evidence="22">
    <location>
        <begin position="179"/>
        <end position="225"/>
    </location>
</feature>
<dbReference type="GO" id="GO:0030246">
    <property type="term" value="F:carbohydrate binding"/>
    <property type="evidence" value="ECO:0007669"/>
    <property type="project" value="UniProtKB-KW"/>
</dbReference>
<keyword evidence="3" id="KW-1003">Cell membrane</keyword>
<feature type="domain" description="C-type lectin" evidence="21">
    <location>
        <begin position="389"/>
        <end position="495"/>
    </location>
</feature>
<feature type="domain" description="C-type lectin" evidence="21">
    <location>
        <begin position="1222"/>
        <end position="1282"/>
    </location>
</feature>
<evidence type="ECO:0000256" key="8">
    <source>
        <dbReference type="ARBA" id="ARBA00022734"/>
    </source>
</evidence>
<evidence type="ECO:0000256" key="2">
    <source>
        <dbReference type="ARBA" id="ARBA00004613"/>
    </source>
</evidence>
<dbReference type="SMART" id="SM00034">
    <property type="entry name" value="CLECT"/>
    <property type="match status" value="8"/>
</dbReference>
<dbReference type="PROSITE" id="PS50041">
    <property type="entry name" value="C_TYPE_LECTIN_2"/>
    <property type="match status" value="8"/>
</dbReference>
<keyword evidence="24" id="KW-1185">Reference proteome</keyword>
<feature type="domain" description="C-type lectin" evidence="21">
    <location>
        <begin position="941"/>
        <end position="1062"/>
    </location>
</feature>
<comment type="caution">
    <text evidence="19">Lacks conserved residue(s) required for the propagation of feature annotation.</text>
</comment>
<evidence type="ECO:0000256" key="12">
    <source>
        <dbReference type="ARBA" id="ARBA00023157"/>
    </source>
</evidence>
<dbReference type="InterPro" id="IPR001304">
    <property type="entry name" value="C-type_lectin-like"/>
</dbReference>
<evidence type="ECO:0000256" key="13">
    <source>
        <dbReference type="ARBA" id="ARBA00023170"/>
    </source>
</evidence>
<comment type="subunit">
    <text evidence="18">Interacts with sPLA2-IB/PLA2G1B; this interaction mediates intracellular signaling as well as clearance of extracellular sPLA2-IB/PLA2G1B via endocytotic pathway. Interacts with sPLA2-X/PLA2G10; this interaction mediates sPLA2-X/PLA2G10 clearance and inactivation.</text>
</comment>
<dbReference type="FunFam" id="2.80.10.50:FF:000039">
    <property type="entry name" value="Secretory phospholipase A2 receptor"/>
    <property type="match status" value="1"/>
</dbReference>
<evidence type="ECO:0000256" key="11">
    <source>
        <dbReference type="ARBA" id="ARBA00023136"/>
    </source>
</evidence>
<dbReference type="Pfam" id="PF00040">
    <property type="entry name" value="fn2"/>
    <property type="match status" value="1"/>
</dbReference>
<evidence type="ECO:0000256" key="4">
    <source>
        <dbReference type="ARBA" id="ARBA00022525"/>
    </source>
</evidence>
<keyword evidence="8" id="KW-0430">Lectin</keyword>
<reference evidence="23" key="1">
    <citation type="submission" date="2020-10" db="EMBL/GenBank/DDBJ databases">
        <title>Catharus ustulatus (Swainson's thrush) genome, bCatUst1, primary haplotype v2.</title>
        <authorList>
            <person name="Delmore K."/>
            <person name="Vafadar M."/>
            <person name="Formenti G."/>
            <person name="Chow W."/>
            <person name="Pelan S."/>
            <person name="Howe K."/>
            <person name="Rhie A."/>
            <person name="Mountcastle J."/>
            <person name="Haase B."/>
            <person name="Fedrigo O."/>
            <person name="Jarvis E.D."/>
        </authorList>
    </citation>
    <scope>NUCLEOTIDE SEQUENCE [LARGE SCALE GENOMIC DNA]</scope>
</reference>
<reference evidence="23" key="2">
    <citation type="submission" date="2025-08" db="UniProtKB">
        <authorList>
            <consortium name="Ensembl"/>
        </authorList>
    </citation>
    <scope>IDENTIFICATION</scope>
</reference>
<dbReference type="GO" id="GO:0006898">
    <property type="term" value="P:receptor-mediated endocytosis"/>
    <property type="evidence" value="ECO:0007669"/>
    <property type="project" value="UniProtKB-ARBA"/>
</dbReference>
<feature type="domain" description="C-type lectin" evidence="21">
    <location>
        <begin position="497"/>
        <end position="609"/>
    </location>
</feature>
<gene>
    <name evidence="23" type="primary">PLA2R1</name>
</gene>
<dbReference type="InterPro" id="IPR016186">
    <property type="entry name" value="C-type_lectin-like/link_sf"/>
</dbReference>
<organism evidence="23 24">
    <name type="scientific">Catharus ustulatus</name>
    <name type="common">Russet-backed thrush</name>
    <name type="synonym">Hylocichla ustulatus</name>
    <dbReference type="NCBI Taxonomy" id="91951"/>
    <lineage>
        <taxon>Eukaryota</taxon>
        <taxon>Metazoa</taxon>
        <taxon>Chordata</taxon>
        <taxon>Craniata</taxon>
        <taxon>Vertebrata</taxon>
        <taxon>Euteleostomi</taxon>
        <taxon>Archelosauria</taxon>
        <taxon>Archosauria</taxon>
        <taxon>Dinosauria</taxon>
        <taxon>Saurischia</taxon>
        <taxon>Theropoda</taxon>
        <taxon>Coelurosauria</taxon>
        <taxon>Aves</taxon>
        <taxon>Neognathae</taxon>
        <taxon>Neoaves</taxon>
        <taxon>Telluraves</taxon>
        <taxon>Australaves</taxon>
        <taxon>Passeriformes</taxon>
        <taxon>Turdidae</taxon>
        <taxon>Catharus</taxon>
    </lineage>
</organism>
<dbReference type="FunFam" id="3.10.100.10:FF:000038">
    <property type="entry name" value="Secretory phospholipase A2 receptor"/>
    <property type="match status" value="1"/>
</dbReference>
<dbReference type="PROSITE" id="PS00615">
    <property type="entry name" value="C_TYPE_LECTIN_1"/>
    <property type="match status" value="1"/>
</dbReference>
<evidence type="ECO:0000256" key="7">
    <source>
        <dbReference type="ARBA" id="ARBA00022729"/>
    </source>
</evidence>
<keyword evidence="5" id="KW-0254">Endocytosis</keyword>
<dbReference type="Pfam" id="PF00059">
    <property type="entry name" value="Lectin_C"/>
    <property type="match status" value="7"/>
</dbReference>
<evidence type="ECO:0000256" key="20">
    <source>
        <dbReference type="SAM" id="Phobius"/>
    </source>
</evidence>
<evidence type="ECO:0000256" key="5">
    <source>
        <dbReference type="ARBA" id="ARBA00022583"/>
    </source>
</evidence>
<evidence type="ECO:0000256" key="10">
    <source>
        <dbReference type="ARBA" id="ARBA00022989"/>
    </source>
</evidence>
<dbReference type="CDD" id="cd00062">
    <property type="entry name" value="FN2"/>
    <property type="match status" value="1"/>
</dbReference>
<dbReference type="FunFam" id="3.10.100.10:FF:000032">
    <property type="entry name" value="Secretory phospholipase A2 receptor"/>
    <property type="match status" value="1"/>
</dbReference>
<dbReference type="Pfam" id="PF24562">
    <property type="entry name" value="CysR_MRC2_N"/>
    <property type="match status" value="1"/>
</dbReference>
<evidence type="ECO:0000313" key="23">
    <source>
        <dbReference type="Ensembl" id="ENSCUSP00005029179.1"/>
    </source>
</evidence>